<dbReference type="InterPro" id="IPR033390">
    <property type="entry name" value="Rv2179c-like"/>
</dbReference>
<feature type="region of interest" description="RNA binding" evidence="1">
    <location>
        <begin position="17"/>
        <end position="20"/>
    </location>
</feature>
<reference evidence="4" key="1">
    <citation type="submission" date="2016-10" db="EMBL/GenBank/DDBJ databases">
        <authorList>
            <person name="Varghese N."/>
            <person name="Submissions S."/>
        </authorList>
    </citation>
    <scope>NUCLEOTIDE SEQUENCE [LARGE SCALE GENOMIC DNA]</scope>
    <source>
        <strain evidence="4">DSM 46838</strain>
    </source>
</reference>
<sequence>MVLAPPTVDIVRRFFYDTEFIEDGTTIDLVSIGVVDEAGREFYAVSTQFDPDKAIPWVRRNVLDQLPPPADTAWRSRERIREDLLAFLTGPGEEIELWAWFGAYDHVALCQLWGAMPALPRPIPRFTRELRQRWDDLGQPALPPKPQGTHDALVDARYNLERWHAMEAARP</sequence>
<feature type="domain" description="3'-5' exoribonuclease Rv2179c-like" evidence="2">
    <location>
        <begin position="13"/>
        <end position="165"/>
    </location>
</feature>
<dbReference type="Gene3D" id="3.30.420.10">
    <property type="entry name" value="Ribonuclease H-like superfamily/Ribonuclease H"/>
    <property type="match status" value="1"/>
</dbReference>
<accession>A0A1I2GJ55</accession>
<evidence type="ECO:0000313" key="4">
    <source>
        <dbReference type="Proteomes" id="UP000198589"/>
    </source>
</evidence>
<dbReference type="GO" id="GO:0004532">
    <property type="term" value="F:RNA exonuclease activity"/>
    <property type="evidence" value="ECO:0007669"/>
    <property type="project" value="UniProtKB-UniRule"/>
</dbReference>
<keyword evidence="1" id="KW-0540">Nuclease</keyword>
<comment type="function">
    <text evidence="1">Exonuclease that cleaves single-stranded 3' overhangs of double-stranded RNA.</text>
</comment>
<proteinExistence type="inferred from homology"/>
<dbReference type="InterPro" id="IPR036397">
    <property type="entry name" value="RNaseH_sf"/>
</dbReference>
<keyword evidence="1" id="KW-0479">Metal-binding</keyword>
<evidence type="ECO:0000259" key="2">
    <source>
        <dbReference type="Pfam" id="PF16473"/>
    </source>
</evidence>
<dbReference type="HAMAP" id="MF_00977">
    <property type="entry name" value="3_5_Exoribonuc_actinobact"/>
    <property type="match status" value="1"/>
</dbReference>
<dbReference type="Pfam" id="PF16473">
    <property type="entry name" value="Rv2179c-like"/>
    <property type="match status" value="1"/>
</dbReference>
<dbReference type="InterPro" id="IPR030853">
    <property type="entry name" value="3_5_Exoribonuc_actinobac"/>
</dbReference>
<keyword evidence="4" id="KW-1185">Reference proteome</keyword>
<keyword evidence="1" id="KW-0269">Exonuclease</keyword>
<dbReference type="InterPro" id="IPR012337">
    <property type="entry name" value="RNaseH-like_sf"/>
</dbReference>
<feature type="binding site" evidence="1">
    <location>
        <position position="17"/>
    </location>
    <ligand>
        <name>Mg(2+)</name>
        <dbReference type="ChEBI" id="CHEBI:18420"/>
        <note>catalytic</note>
    </ligand>
</feature>
<dbReference type="SUPFAM" id="SSF53098">
    <property type="entry name" value="Ribonuclease H-like"/>
    <property type="match status" value="1"/>
</dbReference>
<dbReference type="GO" id="GO:0003676">
    <property type="term" value="F:nucleic acid binding"/>
    <property type="evidence" value="ECO:0007669"/>
    <property type="project" value="InterPro"/>
</dbReference>
<dbReference type="EMBL" id="FOND01000009">
    <property type="protein sequence ID" value="SFF16877.1"/>
    <property type="molecule type" value="Genomic_DNA"/>
</dbReference>
<protein>
    <recommendedName>
        <fullName evidence="1">3'-5' exoribonuclease</fullName>
        <ecNumber evidence="1">3.1.13.-</ecNumber>
    </recommendedName>
</protein>
<evidence type="ECO:0000256" key="1">
    <source>
        <dbReference type="HAMAP-Rule" id="MF_00977"/>
    </source>
</evidence>
<dbReference type="AlphaFoldDB" id="A0A1I2GJ55"/>
<dbReference type="STRING" id="1798228.SAMN05216574_109188"/>
<dbReference type="GO" id="GO:0008408">
    <property type="term" value="F:3'-5' exonuclease activity"/>
    <property type="evidence" value="ECO:0007669"/>
    <property type="project" value="InterPro"/>
</dbReference>
<keyword evidence="1" id="KW-0378">Hydrolase</keyword>
<comment type="subunit">
    <text evidence="1">Homodimer.</text>
</comment>
<dbReference type="NCBIfam" id="NF033638">
    <property type="entry name" value="RNase_AS"/>
    <property type="match status" value="1"/>
</dbReference>
<dbReference type="GO" id="GO:0000287">
    <property type="term" value="F:magnesium ion binding"/>
    <property type="evidence" value="ECO:0007669"/>
    <property type="project" value="UniProtKB-UniRule"/>
</dbReference>
<dbReference type="EC" id="3.1.13.-" evidence="1"/>
<name>A0A1I2GJ55_9ACTN</name>
<evidence type="ECO:0000313" key="3">
    <source>
        <dbReference type="EMBL" id="SFF16877.1"/>
    </source>
</evidence>
<dbReference type="Proteomes" id="UP000198589">
    <property type="component" value="Unassembled WGS sequence"/>
</dbReference>
<gene>
    <name evidence="3" type="ORF">SAMN05216574_109188</name>
</gene>
<organism evidence="3 4">
    <name type="scientific">Blastococcus tunisiensis</name>
    <dbReference type="NCBI Taxonomy" id="1798228"/>
    <lineage>
        <taxon>Bacteria</taxon>
        <taxon>Bacillati</taxon>
        <taxon>Actinomycetota</taxon>
        <taxon>Actinomycetes</taxon>
        <taxon>Geodermatophilales</taxon>
        <taxon>Geodermatophilaceae</taxon>
        <taxon>Blastococcus</taxon>
    </lineage>
</organism>
<keyword evidence="1" id="KW-0460">Magnesium</keyword>
<comment type="cofactor">
    <cofactor evidence="1">
        <name>Mg(2+)</name>
        <dbReference type="ChEBI" id="CHEBI:18420"/>
    </cofactor>
    <text evidence="1">Binds 1 Mg(2+) ion per subunit.</text>
</comment>